<reference evidence="3 4" key="1">
    <citation type="submission" date="2022-10" db="EMBL/GenBank/DDBJ databases">
        <title>The complete genomes of actinobacterial strains from the NBC collection.</title>
        <authorList>
            <person name="Joergensen T.S."/>
            <person name="Alvarez Arevalo M."/>
            <person name="Sterndorff E.B."/>
            <person name="Faurdal D."/>
            <person name="Vuksanovic O."/>
            <person name="Mourched A.-S."/>
            <person name="Charusanti P."/>
            <person name="Shaw S."/>
            <person name="Blin K."/>
            <person name="Weber T."/>
        </authorList>
    </citation>
    <scope>NUCLEOTIDE SEQUENCE [LARGE SCALE GENOMIC DNA]</scope>
    <source>
        <strain evidence="3 4">NBC_00206</strain>
    </source>
</reference>
<feature type="coiled-coil region" evidence="1">
    <location>
        <begin position="57"/>
        <end position="84"/>
    </location>
</feature>
<gene>
    <name evidence="3" type="ORF">OHU27_31050</name>
</gene>
<feature type="transmembrane region" description="Helical" evidence="2">
    <location>
        <begin position="90"/>
        <end position="111"/>
    </location>
</feature>
<accession>A0ABZ1J7A4</accession>
<name>A0ABZ1J7A4_9ACTN</name>
<keyword evidence="2" id="KW-1133">Transmembrane helix</keyword>
<keyword evidence="2" id="KW-0472">Membrane</keyword>
<keyword evidence="1" id="KW-0175">Coiled coil</keyword>
<organism evidence="3 4">
    <name type="scientific">Streptomyces nigra</name>
    <dbReference type="NCBI Taxonomy" id="1827580"/>
    <lineage>
        <taxon>Bacteria</taxon>
        <taxon>Bacillati</taxon>
        <taxon>Actinomycetota</taxon>
        <taxon>Actinomycetes</taxon>
        <taxon>Kitasatosporales</taxon>
        <taxon>Streptomycetaceae</taxon>
        <taxon>Streptomyces</taxon>
    </lineage>
</organism>
<keyword evidence="4" id="KW-1185">Reference proteome</keyword>
<sequence length="112" mass="12534">MDSAVADEAAGYLLVHDHHVQACREAAELCERLPWLTTAQAEDVSRQYVQQRVDLTRRMLRATVERAEQLRGEYEARYAELRRELLRRHALAACALVACAGGASGLVCLLAR</sequence>
<keyword evidence="2" id="KW-0812">Transmembrane</keyword>
<dbReference type="Proteomes" id="UP001622690">
    <property type="component" value="Chromosome"/>
</dbReference>
<evidence type="ECO:0000256" key="1">
    <source>
        <dbReference type="SAM" id="Coils"/>
    </source>
</evidence>
<evidence type="ECO:0008006" key="5">
    <source>
        <dbReference type="Google" id="ProtNLM"/>
    </source>
</evidence>
<evidence type="ECO:0000256" key="2">
    <source>
        <dbReference type="SAM" id="Phobius"/>
    </source>
</evidence>
<protein>
    <recommendedName>
        <fullName evidence="5">Cytochrome C oxidase subunit I</fullName>
    </recommendedName>
</protein>
<dbReference type="RefSeq" id="WP_055619513.1">
    <property type="nucleotide sequence ID" value="NZ_CP108125.1"/>
</dbReference>
<dbReference type="EMBL" id="CP108125">
    <property type="protein sequence ID" value="WTO86631.1"/>
    <property type="molecule type" value="Genomic_DNA"/>
</dbReference>
<evidence type="ECO:0000313" key="4">
    <source>
        <dbReference type="Proteomes" id="UP001622690"/>
    </source>
</evidence>
<evidence type="ECO:0000313" key="3">
    <source>
        <dbReference type="EMBL" id="WTO86631.1"/>
    </source>
</evidence>
<proteinExistence type="predicted"/>